<evidence type="ECO:0000313" key="2">
    <source>
        <dbReference type="Proteomes" id="UP000198935"/>
    </source>
</evidence>
<dbReference type="InterPro" id="IPR026838">
    <property type="entry name" value="YheC/D"/>
</dbReference>
<evidence type="ECO:0000313" key="1">
    <source>
        <dbReference type="EMBL" id="SDZ58233.1"/>
    </source>
</evidence>
<dbReference type="OrthoDB" id="7869153at2"/>
<dbReference type="AlphaFoldDB" id="A0A1H3U6V7"/>
<dbReference type="SUPFAM" id="SSF56059">
    <property type="entry name" value="Glutathione synthetase ATP-binding domain-like"/>
    <property type="match status" value="1"/>
</dbReference>
<gene>
    <name evidence="1" type="ORF">SAMN05421736_11922</name>
</gene>
<sequence>MATHTIVGIMVRRREQQKSVLKTYSRYNNLNIRLATFTKSDIDWKKNRICAFYMKNNTVKNEIIPFPEIIYNRCYMFREKRIHRIEKRSIVYNRTTRFNKWKIYRILKQSMLKEYLPWTRLYKKKLLHKAIQKSNVIFLKPCIGHQGKGIYRLERSNDVIKISQDSLPPRYIWDLNDNGFSDKVNRLLKEEQYILQNGIPLAQINERHFDLRVLVQKNMSGNWGVTNIVSREAYLNYYNTSIFERIHLAESFLESMFLANELNIVLDTLRSVSVKGAVILDEKIGPLAELSLDYSIDIVGKIWLIEVNGKPQKSIYNSILSFQERSAVYRNPLEYALFLKNITCWENDELDESKNA</sequence>
<dbReference type="Pfam" id="PF14398">
    <property type="entry name" value="ATPgrasp_YheCD"/>
    <property type="match status" value="1"/>
</dbReference>
<dbReference type="EMBL" id="FNPI01000019">
    <property type="protein sequence ID" value="SDZ58233.1"/>
    <property type="molecule type" value="Genomic_DNA"/>
</dbReference>
<protein>
    <submittedName>
        <fullName evidence="1">YheC/D like ATP-grasp</fullName>
    </submittedName>
</protein>
<reference evidence="2" key="1">
    <citation type="submission" date="2016-10" db="EMBL/GenBank/DDBJ databases">
        <authorList>
            <person name="Varghese N."/>
            <person name="Submissions S."/>
        </authorList>
    </citation>
    <scope>NUCLEOTIDE SEQUENCE [LARGE SCALE GENOMIC DNA]</scope>
    <source>
        <strain evidence="2">SP</strain>
    </source>
</reference>
<dbReference type="STRING" id="1503961.SAMN05421736_11922"/>
<organism evidence="1 2">
    <name type="scientific">Evansella caseinilytica</name>
    <dbReference type="NCBI Taxonomy" id="1503961"/>
    <lineage>
        <taxon>Bacteria</taxon>
        <taxon>Bacillati</taxon>
        <taxon>Bacillota</taxon>
        <taxon>Bacilli</taxon>
        <taxon>Bacillales</taxon>
        <taxon>Bacillaceae</taxon>
        <taxon>Evansella</taxon>
    </lineage>
</organism>
<proteinExistence type="predicted"/>
<keyword evidence="2" id="KW-1185">Reference proteome</keyword>
<dbReference type="Proteomes" id="UP000198935">
    <property type="component" value="Unassembled WGS sequence"/>
</dbReference>
<name>A0A1H3U6V7_9BACI</name>
<accession>A0A1H3U6V7</accession>